<dbReference type="SMART" id="SM00091">
    <property type="entry name" value="PAS"/>
    <property type="match status" value="1"/>
</dbReference>
<evidence type="ECO:0000256" key="1">
    <source>
        <dbReference type="ARBA" id="ARBA00000085"/>
    </source>
</evidence>
<sequence>MLIVKRGYLSFLFASGIVTLIIAAATITTHHATQLVVVSGLAVVLSLLPIYLPGGLVWGTGVISYLFVLSQSGLFSSFAPLVLGTITVFSKHYNWDFRRVKWFRLFVTLGMYTYSLVGSLALERVVRNLPVYFHMLAMITAFEALNLLFFLGVQWSSGQVQSISRSFKTFHFIPLIASATILTLIVEAKYVIPSACYACILLLCFILLSRQYFRAVASSTEAENKYRLIARNTTDLIIVIDEHANITYASPSHENTFGCTSADLEGTSLYTYVDEQTLLQSLLGEISDNPVAQRVQFTFTVNHHSVIVETELSPVLNKQGKIQDIIVVSRDITDRIRQQEYIIQTEKLAVTGQLAAGIAHEIRNPLTAVKGFVQLLKGDFDDMSPESFNVLWTELCRIDEITSGLLMLAKPERAEYCTDDIGVLIHHTVTLLEGQAHEKNVYFEAPSFDPLYVYCNSNQMRQVFLNIFKNSIESMEHGGTIHVGLKSIGERAVIEITDEGTGIPEELIPSLGQPFYTTKEKGTGLGLMVVYNIIKEHGGTIHITSKKNVGTTVTLSLPAVEITKSGSPDNEPVNHFV</sequence>
<organism evidence="13 14">
    <name type="scientific">Alicyclobacillus dauci</name>
    <dbReference type="NCBI Taxonomy" id="1475485"/>
    <lineage>
        <taxon>Bacteria</taxon>
        <taxon>Bacillati</taxon>
        <taxon>Bacillota</taxon>
        <taxon>Bacilli</taxon>
        <taxon>Bacillales</taxon>
        <taxon>Alicyclobacillaceae</taxon>
        <taxon>Alicyclobacillus</taxon>
    </lineage>
</organism>
<feature type="transmembrane region" description="Helical" evidence="9">
    <location>
        <begin position="133"/>
        <end position="155"/>
    </location>
</feature>
<name>A0ABY6Z245_9BACL</name>
<evidence type="ECO:0000256" key="6">
    <source>
        <dbReference type="ARBA" id="ARBA00022777"/>
    </source>
</evidence>
<dbReference type="SMART" id="SM00388">
    <property type="entry name" value="HisKA"/>
    <property type="match status" value="1"/>
</dbReference>
<evidence type="ECO:0000256" key="9">
    <source>
        <dbReference type="SAM" id="Phobius"/>
    </source>
</evidence>
<evidence type="ECO:0000313" key="14">
    <source>
        <dbReference type="Proteomes" id="UP001164803"/>
    </source>
</evidence>
<keyword evidence="7 13" id="KW-0067">ATP-binding</keyword>
<dbReference type="Gene3D" id="1.10.287.130">
    <property type="match status" value="1"/>
</dbReference>
<reference evidence="13" key="1">
    <citation type="submission" date="2022-08" db="EMBL/GenBank/DDBJ databases">
        <title>Alicyclobacillus dauci DSM2870, complete genome.</title>
        <authorList>
            <person name="Wang Q."/>
            <person name="Cai R."/>
            <person name="Wang Z."/>
        </authorList>
    </citation>
    <scope>NUCLEOTIDE SEQUENCE</scope>
    <source>
        <strain evidence="13">DSM 28700</strain>
    </source>
</reference>
<feature type="domain" description="PAC" evidence="12">
    <location>
        <begin position="293"/>
        <end position="344"/>
    </location>
</feature>
<keyword evidence="4" id="KW-0808">Transferase</keyword>
<dbReference type="InterPro" id="IPR004358">
    <property type="entry name" value="Sig_transdc_His_kin-like_C"/>
</dbReference>
<dbReference type="InterPro" id="IPR013767">
    <property type="entry name" value="PAS_fold"/>
</dbReference>
<dbReference type="InterPro" id="IPR003661">
    <property type="entry name" value="HisK_dim/P_dom"/>
</dbReference>
<dbReference type="PROSITE" id="PS50109">
    <property type="entry name" value="HIS_KIN"/>
    <property type="match status" value="1"/>
</dbReference>
<feature type="transmembrane region" description="Helical" evidence="9">
    <location>
        <begin position="64"/>
        <end position="90"/>
    </location>
</feature>
<dbReference type="Gene3D" id="3.30.565.10">
    <property type="entry name" value="Histidine kinase-like ATPase, C-terminal domain"/>
    <property type="match status" value="1"/>
</dbReference>
<keyword evidence="5" id="KW-0547">Nucleotide-binding</keyword>
<accession>A0ABY6Z245</accession>
<keyword evidence="9" id="KW-1133">Transmembrane helix</keyword>
<dbReference type="InterPro" id="IPR035965">
    <property type="entry name" value="PAS-like_dom_sf"/>
</dbReference>
<dbReference type="Pfam" id="PF00512">
    <property type="entry name" value="HisKA"/>
    <property type="match status" value="1"/>
</dbReference>
<evidence type="ECO:0000259" key="11">
    <source>
        <dbReference type="PROSITE" id="PS50112"/>
    </source>
</evidence>
<keyword evidence="3" id="KW-0597">Phosphoprotein</keyword>
<dbReference type="InterPro" id="IPR005467">
    <property type="entry name" value="His_kinase_dom"/>
</dbReference>
<dbReference type="CDD" id="cd00082">
    <property type="entry name" value="HisKA"/>
    <property type="match status" value="1"/>
</dbReference>
<evidence type="ECO:0000256" key="2">
    <source>
        <dbReference type="ARBA" id="ARBA00012438"/>
    </source>
</evidence>
<dbReference type="NCBIfam" id="TIGR00229">
    <property type="entry name" value="sensory_box"/>
    <property type="match status" value="1"/>
</dbReference>
<dbReference type="PROSITE" id="PS50113">
    <property type="entry name" value="PAC"/>
    <property type="match status" value="1"/>
</dbReference>
<dbReference type="SUPFAM" id="SSF47384">
    <property type="entry name" value="Homodimeric domain of signal transducing histidine kinase"/>
    <property type="match status" value="1"/>
</dbReference>
<dbReference type="InterPro" id="IPR036890">
    <property type="entry name" value="HATPase_C_sf"/>
</dbReference>
<evidence type="ECO:0000256" key="5">
    <source>
        <dbReference type="ARBA" id="ARBA00022741"/>
    </source>
</evidence>
<dbReference type="InterPro" id="IPR003594">
    <property type="entry name" value="HATPase_dom"/>
</dbReference>
<keyword evidence="9" id="KW-0812">Transmembrane</keyword>
<proteinExistence type="predicted"/>
<feature type="transmembrane region" description="Helical" evidence="9">
    <location>
        <begin position="102"/>
        <end position="121"/>
    </location>
</feature>
<dbReference type="InterPro" id="IPR036097">
    <property type="entry name" value="HisK_dim/P_sf"/>
</dbReference>
<evidence type="ECO:0000256" key="3">
    <source>
        <dbReference type="ARBA" id="ARBA00022553"/>
    </source>
</evidence>
<dbReference type="SUPFAM" id="SSF55874">
    <property type="entry name" value="ATPase domain of HSP90 chaperone/DNA topoisomerase II/histidine kinase"/>
    <property type="match status" value="1"/>
</dbReference>
<dbReference type="CDD" id="cd00075">
    <property type="entry name" value="HATPase"/>
    <property type="match status" value="1"/>
</dbReference>
<dbReference type="RefSeq" id="WP_268044138.1">
    <property type="nucleotide sequence ID" value="NZ_CP104064.1"/>
</dbReference>
<dbReference type="EC" id="2.7.13.3" evidence="2"/>
<dbReference type="PANTHER" id="PTHR43065:SF34">
    <property type="entry name" value="SPORULATION KINASE A"/>
    <property type="match status" value="1"/>
</dbReference>
<keyword evidence="6" id="KW-0418">Kinase</keyword>
<gene>
    <name evidence="13" type="ORF">NZD86_21705</name>
</gene>
<dbReference type="Pfam" id="PF02518">
    <property type="entry name" value="HATPase_c"/>
    <property type="match status" value="1"/>
</dbReference>
<dbReference type="Pfam" id="PF00989">
    <property type="entry name" value="PAS"/>
    <property type="match status" value="1"/>
</dbReference>
<feature type="transmembrane region" description="Helical" evidence="9">
    <location>
        <begin position="167"/>
        <end position="185"/>
    </location>
</feature>
<evidence type="ECO:0000256" key="7">
    <source>
        <dbReference type="ARBA" id="ARBA00022840"/>
    </source>
</evidence>
<dbReference type="SMART" id="SM00387">
    <property type="entry name" value="HATPase_c"/>
    <property type="match status" value="1"/>
</dbReference>
<evidence type="ECO:0000256" key="4">
    <source>
        <dbReference type="ARBA" id="ARBA00022679"/>
    </source>
</evidence>
<dbReference type="PROSITE" id="PS50112">
    <property type="entry name" value="PAS"/>
    <property type="match status" value="1"/>
</dbReference>
<feature type="domain" description="PAS" evidence="11">
    <location>
        <begin position="222"/>
        <end position="276"/>
    </location>
</feature>
<protein>
    <recommendedName>
        <fullName evidence="2">histidine kinase</fullName>
        <ecNumber evidence="2">2.7.13.3</ecNumber>
    </recommendedName>
</protein>
<dbReference type="PRINTS" id="PR00344">
    <property type="entry name" value="BCTRLSENSOR"/>
</dbReference>
<feature type="domain" description="Histidine kinase" evidence="10">
    <location>
        <begin position="357"/>
        <end position="561"/>
    </location>
</feature>
<feature type="transmembrane region" description="Helical" evidence="9">
    <location>
        <begin position="35"/>
        <end position="52"/>
    </location>
</feature>
<feature type="transmembrane region" description="Helical" evidence="9">
    <location>
        <begin position="6"/>
        <end position="28"/>
    </location>
</feature>
<dbReference type="GO" id="GO:0005524">
    <property type="term" value="F:ATP binding"/>
    <property type="evidence" value="ECO:0007669"/>
    <property type="project" value="UniProtKB-KW"/>
</dbReference>
<keyword evidence="9" id="KW-0472">Membrane</keyword>
<evidence type="ECO:0000313" key="13">
    <source>
        <dbReference type="EMBL" id="WAH36757.1"/>
    </source>
</evidence>
<dbReference type="InterPro" id="IPR000014">
    <property type="entry name" value="PAS"/>
</dbReference>
<evidence type="ECO:0000256" key="8">
    <source>
        <dbReference type="ARBA" id="ARBA00023012"/>
    </source>
</evidence>
<evidence type="ECO:0000259" key="10">
    <source>
        <dbReference type="PROSITE" id="PS50109"/>
    </source>
</evidence>
<keyword evidence="14" id="KW-1185">Reference proteome</keyword>
<dbReference type="PANTHER" id="PTHR43065">
    <property type="entry name" value="SENSOR HISTIDINE KINASE"/>
    <property type="match status" value="1"/>
</dbReference>
<keyword evidence="8" id="KW-0902">Two-component regulatory system</keyword>
<dbReference type="Gene3D" id="3.30.450.20">
    <property type="entry name" value="PAS domain"/>
    <property type="match status" value="1"/>
</dbReference>
<dbReference type="SUPFAM" id="SSF55785">
    <property type="entry name" value="PYP-like sensor domain (PAS domain)"/>
    <property type="match status" value="1"/>
</dbReference>
<dbReference type="CDD" id="cd00130">
    <property type="entry name" value="PAS"/>
    <property type="match status" value="1"/>
</dbReference>
<evidence type="ECO:0000259" key="12">
    <source>
        <dbReference type="PROSITE" id="PS50113"/>
    </source>
</evidence>
<dbReference type="Proteomes" id="UP001164803">
    <property type="component" value="Chromosome"/>
</dbReference>
<dbReference type="InterPro" id="IPR000700">
    <property type="entry name" value="PAS-assoc_C"/>
</dbReference>
<dbReference type="EMBL" id="CP104064">
    <property type="protein sequence ID" value="WAH36757.1"/>
    <property type="molecule type" value="Genomic_DNA"/>
</dbReference>
<comment type="catalytic activity">
    <reaction evidence="1">
        <text>ATP + protein L-histidine = ADP + protein N-phospho-L-histidine.</text>
        <dbReference type="EC" id="2.7.13.3"/>
    </reaction>
</comment>
<feature type="transmembrane region" description="Helical" evidence="9">
    <location>
        <begin position="191"/>
        <end position="208"/>
    </location>
</feature>